<sequence length="167" mass="18826">MYEIFGRGLADTPHVKNFKPLENLQFASSISLFGLTITQDEVNTIPALDNLESLNFKECDIDSINNFPTMKKLMQLDLGGSLIKNIDIPSDRLPNLKQLRLDQSEISDLSVLKGFENIEEIYIRRTGIKSIEPILNYKNLKVIIADIENIEDKDKLIGTGISISKTD</sequence>
<protein>
    <submittedName>
        <fullName evidence="3">Internalin-A</fullName>
    </submittedName>
</protein>
<gene>
    <name evidence="3" type="primary">inlA_2</name>
    <name evidence="3" type="ORF">OXPF_03910</name>
</gene>
<dbReference type="RefSeq" id="WP_054873539.1">
    <property type="nucleotide sequence ID" value="NZ_LKET01000016.1"/>
</dbReference>
<dbReference type="SUPFAM" id="SSF52058">
    <property type="entry name" value="L domain-like"/>
    <property type="match status" value="1"/>
</dbReference>
<evidence type="ECO:0000313" key="4">
    <source>
        <dbReference type="Proteomes" id="UP000050326"/>
    </source>
</evidence>
<evidence type="ECO:0000256" key="1">
    <source>
        <dbReference type="ARBA" id="ARBA00022614"/>
    </source>
</evidence>
<dbReference type="InterPro" id="IPR050836">
    <property type="entry name" value="SDS22/Internalin_LRR"/>
</dbReference>
<dbReference type="AlphaFoldDB" id="A0A0P8WTF8"/>
<name>A0A0P8WTF8_9CLOT</name>
<keyword evidence="2" id="KW-0677">Repeat</keyword>
<evidence type="ECO:0000313" key="3">
    <source>
        <dbReference type="EMBL" id="KPU45923.1"/>
    </source>
</evidence>
<dbReference type="InterPro" id="IPR032675">
    <property type="entry name" value="LRR_dom_sf"/>
</dbReference>
<proteinExistence type="predicted"/>
<dbReference type="Gene3D" id="3.80.10.10">
    <property type="entry name" value="Ribonuclease Inhibitor"/>
    <property type="match status" value="1"/>
</dbReference>
<dbReference type="OrthoDB" id="1910526at2"/>
<dbReference type="PANTHER" id="PTHR46652">
    <property type="entry name" value="LEUCINE-RICH REPEAT AND IQ DOMAIN-CONTAINING PROTEIN 1-RELATED"/>
    <property type="match status" value="1"/>
</dbReference>
<keyword evidence="4" id="KW-1185">Reference proteome</keyword>
<keyword evidence="1" id="KW-0433">Leucine-rich repeat</keyword>
<dbReference type="PANTHER" id="PTHR46652:SF3">
    <property type="entry name" value="LEUCINE-RICH REPEAT-CONTAINING PROTEIN 9"/>
    <property type="match status" value="1"/>
</dbReference>
<comment type="caution">
    <text evidence="3">The sequence shown here is derived from an EMBL/GenBank/DDBJ whole genome shotgun (WGS) entry which is preliminary data.</text>
</comment>
<dbReference type="STRING" id="36849.OXPF_03910"/>
<dbReference type="EMBL" id="LKET01000016">
    <property type="protein sequence ID" value="KPU45923.1"/>
    <property type="molecule type" value="Genomic_DNA"/>
</dbReference>
<dbReference type="Proteomes" id="UP000050326">
    <property type="component" value="Unassembled WGS sequence"/>
</dbReference>
<accession>A0A0P8WTF8</accession>
<organism evidence="3 4">
    <name type="scientific">Oxobacter pfennigii</name>
    <dbReference type="NCBI Taxonomy" id="36849"/>
    <lineage>
        <taxon>Bacteria</taxon>
        <taxon>Bacillati</taxon>
        <taxon>Bacillota</taxon>
        <taxon>Clostridia</taxon>
        <taxon>Eubacteriales</taxon>
        <taxon>Clostridiaceae</taxon>
        <taxon>Oxobacter</taxon>
    </lineage>
</organism>
<evidence type="ECO:0000256" key="2">
    <source>
        <dbReference type="ARBA" id="ARBA00022737"/>
    </source>
</evidence>
<reference evidence="3 4" key="1">
    <citation type="submission" date="2015-09" db="EMBL/GenBank/DDBJ databases">
        <title>Genome sequence of Oxobacter pfennigii DSM 3222.</title>
        <authorList>
            <person name="Poehlein A."/>
            <person name="Bengelsdorf F.R."/>
            <person name="Schiel-Bengelsdorf B."/>
            <person name="Duerre P."/>
            <person name="Daniel R."/>
        </authorList>
    </citation>
    <scope>NUCLEOTIDE SEQUENCE [LARGE SCALE GENOMIC DNA]</scope>
    <source>
        <strain evidence="3 4">DSM 3222</strain>
    </source>
</reference>